<dbReference type="SUPFAM" id="SSF46689">
    <property type="entry name" value="Homeodomain-like"/>
    <property type="match status" value="1"/>
</dbReference>
<dbReference type="InterPro" id="IPR001647">
    <property type="entry name" value="HTH_TetR"/>
</dbReference>
<dbReference type="Proteomes" id="UP000641514">
    <property type="component" value="Unassembled WGS sequence"/>
</dbReference>
<dbReference type="PROSITE" id="PS50977">
    <property type="entry name" value="HTH_TETR_2"/>
    <property type="match status" value="1"/>
</dbReference>
<dbReference type="Gene3D" id="1.10.357.10">
    <property type="entry name" value="Tetracycline Repressor, domain 2"/>
    <property type="match status" value="1"/>
</dbReference>
<gene>
    <name evidence="5" type="ORF">GCM10011410_20460</name>
</gene>
<protein>
    <submittedName>
        <fullName evidence="5">TetR family transcriptional regulator</fullName>
    </submittedName>
</protein>
<dbReference type="Pfam" id="PF17920">
    <property type="entry name" value="TetR_C_16"/>
    <property type="match status" value="1"/>
</dbReference>
<evidence type="ECO:0000259" key="4">
    <source>
        <dbReference type="PROSITE" id="PS50977"/>
    </source>
</evidence>
<comment type="caution">
    <text evidence="5">The sequence shown here is derived from an EMBL/GenBank/DDBJ whole genome shotgun (WGS) entry which is preliminary data.</text>
</comment>
<dbReference type="GO" id="GO:0000976">
    <property type="term" value="F:transcription cis-regulatory region binding"/>
    <property type="evidence" value="ECO:0007669"/>
    <property type="project" value="TreeGrafter"/>
</dbReference>
<keyword evidence="6" id="KW-1185">Reference proteome</keyword>
<feature type="DNA-binding region" description="H-T-H motif" evidence="2">
    <location>
        <begin position="47"/>
        <end position="66"/>
    </location>
</feature>
<dbReference type="SUPFAM" id="SSF48498">
    <property type="entry name" value="Tetracyclin repressor-like, C-terminal domain"/>
    <property type="match status" value="1"/>
</dbReference>
<accession>A0A916XEJ0</accession>
<dbReference type="InterPro" id="IPR009057">
    <property type="entry name" value="Homeodomain-like_sf"/>
</dbReference>
<dbReference type="PANTHER" id="PTHR30055:SF235">
    <property type="entry name" value="TRANSCRIPTIONAL REGULATORY PROTEIN"/>
    <property type="match status" value="1"/>
</dbReference>
<reference evidence="5" key="1">
    <citation type="journal article" date="2014" name="Int. J. Syst. Evol. Microbiol.">
        <title>Complete genome sequence of Corynebacterium casei LMG S-19264T (=DSM 44701T), isolated from a smear-ripened cheese.</title>
        <authorList>
            <consortium name="US DOE Joint Genome Institute (JGI-PGF)"/>
            <person name="Walter F."/>
            <person name="Albersmeier A."/>
            <person name="Kalinowski J."/>
            <person name="Ruckert C."/>
        </authorList>
    </citation>
    <scope>NUCLEOTIDE SEQUENCE</scope>
    <source>
        <strain evidence="5">CGMCC 1.15478</strain>
    </source>
</reference>
<keyword evidence="1 2" id="KW-0238">DNA-binding</keyword>
<dbReference type="GO" id="GO:0003700">
    <property type="term" value="F:DNA-binding transcription factor activity"/>
    <property type="evidence" value="ECO:0007669"/>
    <property type="project" value="TreeGrafter"/>
</dbReference>
<evidence type="ECO:0000256" key="3">
    <source>
        <dbReference type="SAM" id="MobiDB-lite"/>
    </source>
</evidence>
<name>A0A916XEJ0_9ACTN</name>
<evidence type="ECO:0000313" key="5">
    <source>
        <dbReference type="EMBL" id="GGC67661.1"/>
    </source>
</evidence>
<dbReference type="PANTHER" id="PTHR30055">
    <property type="entry name" value="HTH-TYPE TRANSCRIPTIONAL REGULATOR RUTR"/>
    <property type="match status" value="1"/>
</dbReference>
<dbReference type="InterPro" id="IPR036271">
    <property type="entry name" value="Tet_transcr_reg_TetR-rel_C_sf"/>
</dbReference>
<feature type="region of interest" description="Disordered" evidence="3">
    <location>
        <begin position="1"/>
        <end position="25"/>
    </location>
</feature>
<dbReference type="InterPro" id="IPR041678">
    <property type="entry name" value="TetR_C_16"/>
</dbReference>
<dbReference type="PRINTS" id="PR00455">
    <property type="entry name" value="HTHTETR"/>
</dbReference>
<dbReference type="InterPro" id="IPR050109">
    <property type="entry name" value="HTH-type_TetR-like_transc_reg"/>
</dbReference>
<dbReference type="Pfam" id="PF00440">
    <property type="entry name" value="TetR_N"/>
    <property type="match status" value="1"/>
</dbReference>
<sequence>MTGLDDMTHSADSSQRGRRPGDPNETREAILAAARELFTTLGFDKASIRKIAARAQVDPALIPYHCGTKQQLFVAAMRAPINPVDVVAGIADGDLDGLGRRLIEAFLAVWDSPAGNGLALTLQAVLTQEGMTTAIREFATSEIIPIITGKLDGPEPERRLRANLVLSQILGLAVTRYIVKIEPLASASAHEVADRVAPNLQRYLTGPMDKS</sequence>
<reference evidence="5" key="2">
    <citation type="submission" date="2020-09" db="EMBL/GenBank/DDBJ databases">
        <authorList>
            <person name="Sun Q."/>
            <person name="Zhou Y."/>
        </authorList>
    </citation>
    <scope>NUCLEOTIDE SEQUENCE</scope>
    <source>
        <strain evidence="5">CGMCC 1.15478</strain>
    </source>
</reference>
<evidence type="ECO:0000256" key="2">
    <source>
        <dbReference type="PROSITE-ProRule" id="PRU00335"/>
    </source>
</evidence>
<organism evidence="5 6">
    <name type="scientific">Hoyosella rhizosphaerae</name>
    <dbReference type="NCBI Taxonomy" id="1755582"/>
    <lineage>
        <taxon>Bacteria</taxon>
        <taxon>Bacillati</taxon>
        <taxon>Actinomycetota</taxon>
        <taxon>Actinomycetes</taxon>
        <taxon>Mycobacteriales</taxon>
        <taxon>Hoyosellaceae</taxon>
        <taxon>Hoyosella</taxon>
    </lineage>
</organism>
<dbReference type="AlphaFoldDB" id="A0A916XEJ0"/>
<feature type="domain" description="HTH tetR-type" evidence="4">
    <location>
        <begin position="24"/>
        <end position="84"/>
    </location>
</feature>
<dbReference type="Gene3D" id="1.10.10.60">
    <property type="entry name" value="Homeodomain-like"/>
    <property type="match status" value="1"/>
</dbReference>
<evidence type="ECO:0000313" key="6">
    <source>
        <dbReference type="Proteomes" id="UP000641514"/>
    </source>
</evidence>
<proteinExistence type="predicted"/>
<evidence type="ECO:0000256" key="1">
    <source>
        <dbReference type="ARBA" id="ARBA00023125"/>
    </source>
</evidence>
<dbReference type="EMBL" id="BMJH01000002">
    <property type="protein sequence ID" value="GGC67661.1"/>
    <property type="molecule type" value="Genomic_DNA"/>
</dbReference>